<evidence type="ECO:0000313" key="1">
    <source>
        <dbReference type="EMBL" id="GFM90824.1"/>
    </source>
</evidence>
<reference evidence="1 2" key="1">
    <citation type="submission" date="2020-05" db="EMBL/GenBank/DDBJ databases">
        <title>Genetic diversity of Pseudomonas cichorii.</title>
        <authorList>
            <person name="Tani S."/>
            <person name="Yagi H."/>
            <person name="Hashimoto S."/>
            <person name="Iiyama K."/>
            <person name="Furuya N."/>
        </authorList>
    </citation>
    <scope>NUCLEOTIDE SEQUENCE [LARGE SCALE GENOMIC DNA]</scope>
    <source>
        <strain evidence="1 2">LMG 2162</strain>
    </source>
</reference>
<comment type="caution">
    <text evidence="1">The sequence shown here is derived from an EMBL/GenBank/DDBJ whole genome shotgun (WGS) entry which is preliminary data.</text>
</comment>
<accession>A0ABQ1DII3</accession>
<sequence length="85" mass="9208">MNISPDTLKKRLESARLKLSAPSIRALVLEAFKRQIISPAAALAILLAAHGALADDPMARVRRGSSEKKIEYRVAARRAETALTA</sequence>
<proteinExistence type="predicted"/>
<gene>
    <name evidence="1" type="ORF">PSCICP_07960</name>
</gene>
<dbReference type="EMBL" id="BLWA01000002">
    <property type="protein sequence ID" value="GFM90824.1"/>
    <property type="molecule type" value="Genomic_DNA"/>
</dbReference>
<organism evidence="1 2">
    <name type="scientific">Pseudomonas cichorii</name>
    <dbReference type="NCBI Taxonomy" id="36746"/>
    <lineage>
        <taxon>Bacteria</taxon>
        <taxon>Pseudomonadati</taxon>
        <taxon>Pseudomonadota</taxon>
        <taxon>Gammaproteobacteria</taxon>
        <taxon>Pseudomonadales</taxon>
        <taxon>Pseudomonadaceae</taxon>
        <taxon>Pseudomonas</taxon>
    </lineage>
</organism>
<evidence type="ECO:0000313" key="2">
    <source>
        <dbReference type="Proteomes" id="UP000614982"/>
    </source>
</evidence>
<keyword evidence="2" id="KW-1185">Reference proteome</keyword>
<name>A0ABQ1DII3_PSECI</name>
<protein>
    <submittedName>
        <fullName evidence="1">Uncharacterized protein</fullName>
    </submittedName>
</protein>
<dbReference type="Proteomes" id="UP000614982">
    <property type="component" value="Unassembled WGS sequence"/>
</dbReference>